<evidence type="ECO:0000313" key="1">
    <source>
        <dbReference type="EMBL" id="OXM42747.1"/>
    </source>
</evidence>
<reference evidence="1 2" key="1">
    <citation type="submission" date="2017-07" db="EMBL/GenBank/DDBJ databases">
        <title>Amycolatopsis thailandensis Genome sequencing and assembly.</title>
        <authorList>
            <person name="Kaur N."/>
            <person name="Mayilraj S."/>
        </authorList>
    </citation>
    <scope>NUCLEOTIDE SEQUENCE [LARGE SCALE GENOMIC DNA]</scope>
    <source>
        <strain evidence="1 2">JCM 16380</strain>
    </source>
</reference>
<gene>
    <name evidence="1" type="ORF">CFP71_42210</name>
</gene>
<name>A0A229R7Y0_9PSEU</name>
<comment type="caution">
    <text evidence="1">The sequence shown here is derived from an EMBL/GenBank/DDBJ whole genome shotgun (WGS) entry which is preliminary data.</text>
</comment>
<organism evidence="1 2">
    <name type="scientific">Amycolatopsis thailandensis</name>
    <dbReference type="NCBI Taxonomy" id="589330"/>
    <lineage>
        <taxon>Bacteria</taxon>
        <taxon>Bacillati</taxon>
        <taxon>Actinomycetota</taxon>
        <taxon>Actinomycetes</taxon>
        <taxon>Pseudonocardiales</taxon>
        <taxon>Pseudonocardiaceae</taxon>
        <taxon>Amycolatopsis</taxon>
    </lineage>
</organism>
<accession>A0A229R7Y0</accession>
<dbReference type="AlphaFoldDB" id="A0A229R7Y0"/>
<evidence type="ECO:0000313" key="2">
    <source>
        <dbReference type="Proteomes" id="UP000215223"/>
    </source>
</evidence>
<protein>
    <submittedName>
        <fullName evidence="1">Uncharacterized protein</fullName>
    </submittedName>
</protein>
<dbReference type="Proteomes" id="UP000215223">
    <property type="component" value="Unassembled WGS sequence"/>
</dbReference>
<dbReference type="RefSeq" id="WP_093939441.1">
    <property type="nucleotide sequence ID" value="NZ_NMQT01000269.1"/>
</dbReference>
<proteinExistence type="predicted"/>
<keyword evidence="2" id="KW-1185">Reference proteome</keyword>
<sequence length="229" mass="24705">MSAVIRPDLTVVNSPPSAAAPGWAVRGLLDATFRELTTAFRIPDFGIDAIDDSTLWQLETPGGRAQLVSEKTGGYFLRAPDDVTTWMIQASSPDVLPWIFEILDPGVEAFVQSTLAAPAGSDRVALIRAYRHFLRLHAAAVAQRLGSLTAPPRAAAAARWRQLTTAHRALDRALYLAVTPQDVVAALRQLAERLESAERDPANDAGLHGEIVATIRSLATAELDRRVPA</sequence>
<dbReference type="EMBL" id="NMQT01000269">
    <property type="protein sequence ID" value="OXM42747.1"/>
    <property type="molecule type" value="Genomic_DNA"/>
</dbReference>
<dbReference type="OrthoDB" id="3639464at2"/>